<feature type="binding site" description="in other chain" evidence="8">
    <location>
        <begin position="138"/>
        <end position="140"/>
    </location>
    <ligand>
        <name>FMN</name>
        <dbReference type="ChEBI" id="CHEBI:58210"/>
        <note>ligand shared between dimeric partners</note>
    </ligand>
</feature>
<evidence type="ECO:0000256" key="2">
    <source>
        <dbReference type="ARBA" id="ARBA00022630"/>
    </source>
</evidence>
<dbReference type="RefSeq" id="WP_076363879.1">
    <property type="nucleotide sequence ID" value="NZ_FTOM01000002.1"/>
</dbReference>
<dbReference type="InterPro" id="IPR052530">
    <property type="entry name" value="NAD(P)H_nitroreductase"/>
</dbReference>
<dbReference type="InterPro" id="IPR000415">
    <property type="entry name" value="Nitroreductase-like"/>
</dbReference>
<evidence type="ECO:0000256" key="7">
    <source>
        <dbReference type="PIRNR" id="PIRNR000232"/>
    </source>
</evidence>
<comment type="similarity">
    <text evidence="1 7">Belongs to the nitroreductase family.</text>
</comment>
<dbReference type="STRING" id="407234.SAMN05421795_102170"/>
<feature type="binding site" description="in other chain" evidence="8">
    <location>
        <begin position="15"/>
        <end position="17"/>
    </location>
    <ligand>
        <name>FMN</name>
        <dbReference type="ChEBI" id="CHEBI:58210"/>
        <note>ligand shared between dimeric partners</note>
    </ligand>
</feature>
<gene>
    <name evidence="10" type="ORF">SAMN05421795_102170</name>
</gene>
<evidence type="ECO:0000256" key="6">
    <source>
        <dbReference type="ARBA" id="ARBA00023027"/>
    </source>
</evidence>
<dbReference type="GO" id="GO:0016491">
    <property type="term" value="F:oxidoreductase activity"/>
    <property type="evidence" value="ECO:0007669"/>
    <property type="project" value="UniProtKB-UniRule"/>
</dbReference>
<dbReference type="Pfam" id="PF00881">
    <property type="entry name" value="Nitroreductase"/>
    <property type="match status" value="1"/>
</dbReference>
<evidence type="ECO:0000313" key="10">
    <source>
        <dbReference type="EMBL" id="SIS65127.1"/>
    </source>
</evidence>
<dbReference type="PANTHER" id="PTHR43821:SF1">
    <property type="entry name" value="NAD(P)H NITROREDUCTASE YDJA-RELATED"/>
    <property type="match status" value="1"/>
</dbReference>
<evidence type="ECO:0000313" key="11">
    <source>
        <dbReference type="Proteomes" id="UP000186098"/>
    </source>
</evidence>
<evidence type="ECO:0000256" key="8">
    <source>
        <dbReference type="PIRSR" id="PIRSR000232-1"/>
    </source>
</evidence>
<evidence type="ECO:0000256" key="5">
    <source>
        <dbReference type="ARBA" id="ARBA00023002"/>
    </source>
</evidence>
<feature type="binding site" evidence="8">
    <location>
        <position position="46"/>
    </location>
    <ligand>
        <name>FMN</name>
        <dbReference type="ChEBI" id="CHEBI:58210"/>
        <note>ligand shared between dimeric partners</note>
    </ligand>
</feature>
<dbReference type="AlphaFoldDB" id="A0A1N7KU97"/>
<evidence type="ECO:0000256" key="1">
    <source>
        <dbReference type="ARBA" id="ARBA00007118"/>
    </source>
</evidence>
<keyword evidence="6 7" id="KW-0520">NAD</keyword>
<dbReference type="PIRSF" id="PIRSF000232">
    <property type="entry name" value="YdjA"/>
    <property type="match status" value="1"/>
</dbReference>
<proteinExistence type="inferred from homology"/>
<keyword evidence="11" id="KW-1185">Reference proteome</keyword>
<keyword evidence="5 7" id="KW-0560">Oxidoreductase</keyword>
<feature type="binding site" evidence="8">
    <location>
        <position position="42"/>
    </location>
    <ligand>
        <name>FMN</name>
        <dbReference type="ChEBI" id="CHEBI:58210"/>
        <note>ligand shared between dimeric partners</note>
    </ligand>
</feature>
<keyword evidence="3 7" id="KW-0288">FMN</keyword>
<dbReference type="OrthoDB" id="9804207at2"/>
<comment type="cofactor">
    <cofactor evidence="8">
        <name>FMN</name>
        <dbReference type="ChEBI" id="CHEBI:58210"/>
    </cofactor>
    <text evidence="8">Binds 1 FMN per subunit.</text>
</comment>
<reference evidence="11" key="1">
    <citation type="submission" date="2017-01" db="EMBL/GenBank/DDBJ databases">
        <authorList>
            <person name="Varghese N."/>
            <person name="Submissions S."/>
        </authorList>
    </citation>
    <scope>NUCLEOTIDE SEQUENCE [LARGE SCALE GENOMIC DNA]</scope>
    <source>
        <strain evidence="11">DSM 18714</strain>
    </source>
</reference>
<dbReference type="SUPFAM" id="SSF55469">
    <property type="entry name" value="FMN-dependent nitroreductase-like"/>
    <property type="match status" value="1"/>
</dbReference>
<dbReference type="Proteomes" id="UP000186098">
    <property type="component" value="Unassembled WGS sequence"/>
</dbReference>
<evidence type="ECO:0000256" key="4">
    <source>
        <dbReference type="ARBA" id="ARBA00022857"/>
    </source>
</evidence>
<name>A0A1N7KU97_9RHOB</name>
<accession>A0A1N7KU97</accession>
<evidence type="ECO:0000259" key="9">
    <source>
        <dbReference type="Pfam" id="PF00881"/>
    </source>
</evidence>
<protein>
    <recommendedName>
        <fullName evidence="7">Putative NAD(P)H nitroreductase</fullName>
        <ecNumber evidence="7">1.-.-.-</ecNumber>
    </recommendedName>
</protein>
<keyword evidence="2 7" id="KW-0285">Flavoprotein</keyword>
<feature type="domain" description="Nitroreductase" evidence="9">
    <location>
        <begin position="13"/>
        <end position="168"/>
    </location>
</feature>
<dbReference type="PANTHER" id="PTHR43821">
    <property type="entry name" value="NAD(P)H NITROREDUCTASE YDJA-RELATED"/>
    <property type="match status" value="1"/>
</dbReference>
<dbReference type="EC" id="1.-.-.-" evidence="7"/>
<dbReference type="InterPro" id="IPR029479">
    <property type="entry name" value="Nitroreductase"/>
</dbReference>
<dbReference type="Gene3D" id="3.40.109.10">
    <property type="entry name" value="NADH Oxidase"/>
    <property type="match status" value="1"/>
</dbReference>
<keyword evidence="4 7" id="KW-0521">NADP</keyword>
<organism evidence="10 11">
    <name type="scientific">Phaeovulum vinaykumarii</name>
    <dbReference type="NCBI Taxonomy" id="407234"/>
    <lineage>
        <taxon>Bacteria</taxon>
        <taxon>Pseudomonadati</taxon>
        <taxon>Pseudomonadota</taxon>
        <taxon>Alphaproteobacteria</taxon>
        <taxon>Rhodobacterales</taxon>
        <taxon>Paracoccaceae</taxon>
        <taxon>Phaeovulum</taxon>
    </lineage>
</organism>
<dbReference type="InterPro" id="IPR026021">
    <property type="entry name" value="YdjA-like"/>
</dbReference>
<sequence length="191" mass="20059">MPQPNPPVLDFLAARRSHARKSLAPPAPDRAALAAMLNVALRVPDHGGLAPWRLVVLGRGALDDLAALAADRGAQLGLDDEQIAKGRGQFAEAALIVAVIAAPRPHPKVPAVEQILSAGALCHNLVAVALASGWGACWITGWCAHDPVFAREGLGLAEDESVAGFVHIATPTRVPADRPRPDLDAVTDWRM</sequence>
<evidence type="ECO:0000256" key="3">
    <source>
        <dbReference type="ARBA" id="ARBA00022643"/>
    </source>
</evidence>
<dbReference type="EMBL" id="FTOM01000002">
    <property type="protein sequence ID" value="SIS65127.1"/>
    <property type="molecule type" value="Genomic_DNA"/>
</dbReference>